<evidence type="ECO:0000313" key="5">
    <source>
        <dbReference type="EMBL" id="ODA32197.1"/>
    </source>
</evidence>
<evidence type="ECO:0000256" key="1">
    <source>
        <dbReference type="ARBA" id="ARBA00023015"/>
    </source>
</evidence>
<dbReference type="OrthoDB" id="5522755at2"/>
<dbReference type="GO" id="GO:0003677">
    <property type="term" value="F:DNA binding"/>
    <property type="evidence" value="ECO:0007669"/>
    <property type="project" value="UniProtKB-KW"/>
</dbReference>
<dbReference type="InterPro" id="IPR036390">
    <property type="entry name" value="WH_DNA-bd_sf"/>
</dbReference>
<accession>A0A1C3EG20</accession>
<dbReference type="PROSITE" id="PS01117">
    <property type="entry name" value="HTH_MARR_1"/>
    <property type="match status" value="1"/>
</dbReference>
<organism evidence="5 6">
    <name type="scientific">Veronia pacifica</name>
    <dbReference type="NCBI Taxonomy" id="1080227"/>
    <lineage>
        <taxon>Bacteria</taxon>
        <taxon>Pseudomonadati</taxon>
        <taxon>Pseudomonadota</taxon>
        <taxon>Gammaproteobacteria</taxon>
        <taxon>Vibrionales</taxon>
        <taxon>Vibrionaceae</taxon>
        <taxon>Veronia</taxon>
    </lineage>
</organism>
<dbReference type="Gene3D" id="1.10.10.10">
    <property type="entry name" value="Winged helix-like DNA-binding domain superfamily/Winged helix DNA-binding domain"/>
    <property type="match status" value="1"/>
</dbReference>
<dbReference type="STRING" id="1080227.A8L45_14150"/>
<evidence type="ECO:0000256" key="2">
    <source>
        <dbReference type="ARBA" id="ARBA00023125"/>
    </source>
</evidence>
<dbReference type="PROSITE" id="PS50995">
    <property type="entry name" value="HTH_MARR_2"/>
    <property type="match status" value="1"/>
</dbReference>
<keyword evidence="6" id="KW-1185">Reference proteome</keyword>
<evidence type="ECO:0000313" key="6">
    <source>
        <dbReference type="Proteomes" id="UP000094936"/>
    </source>
</evidence>
<keyword evidence="3" id="KW-0804">Transcription</keyword>
<evidence type="ECO:0000259" key="4">
    <source>
        <dbReference type="PROSITE" id="PS50995"/>
    </source>
</evidence>
<reference evidence="5 6" key="1">
    <citation type="submission" date="2016-05" db="EMBL/GenBank/DDBJ databases">
        <title>Genomic Taxonomy of the Vibrionaceae.</title>
        <authorList>
            <person name="Gomez-Gil B."/>
            <person name="Enciso-Ibarra J."/>
        </authorList>
    </citation>
    <scope>NUCLEOTIDE SEQUENCE [LARGE SCALE GENOMIC DNA]</scope>
    <source>
        <strain evidence="5 6">CAIM 1920</strain>
    </source>
</reference>
<gene>
    <name evidence="5" type="ORF">A8L45_14150</name>
</gene>
<dbReference type="GO" id="GO:0003700">
    <property type="term" value="F:DNA-binding transcription factor activity"/>
    <property type="evidence" value="ECO:0007669"/>
    <property type="project" value="InterPro"/>
</dbReference>
<dbReference type="RefSeq" id="WP_068903386.1">
    <property type="nucleotide sequence ID" value="NZ_JBHUIF010000029.1"/>
</dbReference>
<dbReference type="InterPro" id="IPR039422">
    <property type="entry name" value="MarR/SlyA-like"/>
</dbReference>
<dbReference type="InterPro" id="IPR000835">
    <property type="entry name" value="HTH_MarR-typ"/>
</dbReference>
<feature type="domain" description="HTH marR-type" evidence="4">
    <location>
        <begin position="5"/>
        <end position="137"/>
    </location>
</feature>
<protein>
    <recommendedName>
        <fullName evidence="4">HTH marR-type domain-containing protein</fullName>
    </recommendedName>
</protein>
<dbReference type="InterPro" id="IPR036388">
    <property type="entry name" value="WH-like_DNA-bd_sf"/>
</dbReference>
<dbReference type="SUPFAM" id="SSF46785">
    <property type="entry name" value="Winged helix' DNA-binding domain"/>
    <property type="match status" value="1"/>
</dbReference>
<comment type="caution">
    <text evidence="5">The sequence shown here is derived from an EMBL/GenBank/DDBJ whole genome shotgun (WGS) entry which is preliminary data.</text>
</comment>
<proteinExistence type="predicted"/>
<dbReference type="EMBL" id="LYBM01000026">
    <property type="protein sequence ID" value="ODA32197.1"/>
    <property type="molecule type" value="Genomic_DNA"/>
</dbReference>
<dbReference type="PANTHER" id="PTHR33164:SF43">
    <property type="entry name" value="HTH-TYPE TRANSCRIPTIONAL REPRESSOR YETL"/>
    <property type="match status" value="1"/>
</dbReference>
<keyword evidence="2" id="KW-0238">DNA-binding</keyword>
<dbReference type="GO" id="GO:0006950">
    <property type="term" value="P:response to stress"/>
    <property type="evidence" value="ECO:0007669"/>
    <property type="project" value="TreeGrafter"/>
</dbReference>
<sequence length="194" mass="21968">MSKNVLKLQHTLERLSSLLRAERRAFQTKWGLLPVQFEVLNYLASCNRFSGTLMAICDYLGQTKGSVSQTIKLLEKRGLVTKEVDPNDKRVSRLTLSEEGGHIVEEYNQSGMLLGLDEETTSSTQASIDSLLNHIEKNIRVKPFGFCENCQYNCVISDDEYYCKLVKTSLTPDDVVKICVEYETKTQTENQQSG</sequence>
<dbReference type="PANTHER" id="PTHR33164">
    <property type="entry name" value="TRANSCRIPTIONAL REGULATOR, MARR FAMILY"/>
    <property type="match status" value="1"/>
</dbReference>
<evidence type="ECO:0000256" key="3">
    <source>
        <dbReference type="ARBA" id="ARBA00023163"/>
    </source>
</evidence>
<dbReference type="AlphaFoldDB" id="A0A1C3EG20"/>
<dbReference type="Pfam" id="PF12802">
    <property type="entry name" value="MarR_2"/>
    <property type="match status" value="1"/>
</dbReference>
<dbReference type="SMART" id="SM00347">
    <property type="entry name" value="HTH_MARR"/>
    <property type="match status" value="1"/>
</dbReference>
<dbReference type="Proteomes" id="UP000094936">
    <property type="component" value="Unassembled WGS sequence"/>
</dbReference>
<keyword evidence="1" id="KW-0805">Transcription regulation</keyword>
<dbReference type="InterPro" id="IPR023187">
    <property type="entry name" value="Tscrpt_reg_MarR-type_CS"/>
</dbReference>
<name>A0A1C3EG20_9GAMM</name>